<organism evidence="1 2">
    <name type="scientific">Marinitoga hydrogenitolerans (strain DSM 16785 / JCM 12826 / AT1271)</name>
    <dbReference type="NCBI Taxonomy" id="1122195"/>
    <lineage>
        <taxon>Bacteria</taxon>
        <taxon>Thermotogati</taxon>
        <taxon>Thermotogota</taxon>
        <taxon>Thermotogae</taxon>
        <taxon>Petrotogales</taxon>
        <taxon>Petrotogaceae</taxon>
        <taxon>Marinitoga</taxon>
    </lineage>
</organism>
<keyword evidence="2" id="KW-1185">Reference proteome</keyword>
<comment type="caution">
    <text evidence="1">The sequence shown here is derived from an EMBL/GenBank/DDBJ whole genome shotgun (WGS) entry which is preliminary data.</text>
</comment>
<dbReference type="RefSeq" id="WP_072863753.1">
    <property type="nucleotide sequence ID" value="NZ_FQUI01000009.1"/>
</dbReference>
<reference evidence="1" key="1">
    <citation type="submission" date="2016-11" db="EMBL/GenBank/DDBJ databases">
        <authorList>
            <person name="Varghese N."/>
            <person name="Submissions S."/>
        </authorList>
    </citation>
    <scope>NUCLEOTIDE SEQUENCE [LARGE SCALE GENOMIC DNA]</scope>
    <source>
        <strain evidence="1">DSM 16785</strain>
    </source>
</reference>
<dbReference type="Proteomes" id="UP000184334">
    <property type="component" value="Unassembled WGS sequence"/>
</dbReference>
<evidence type="ECO:0000313" key="1">
    <source>
        <dbReference type="EMBL" id="SHE63752.1"/>
    </source>
</evidence>
<accession>A0A1M4V4D5</accession>
<protein>
    <submittedName>
        <fullName evidence="1">Uncharacterized protein</fullName>
    </submittedName>
</protein>
<evidence type="ECO:0000313" key="2">
    <source>
        <dbReference type="Proteomes" id="UP000184334"/>
    </source>
</evidence>
<sequence length="290" mass="34174">MKKGFLILFLLIIPYMMFSETYYVIGNMVYKGMNYSKDEEYKNEIVSPEKDISEISDKRIIIIKDGVKDSLEQIYNENGNISMVDMAEIEMSGNINYGKSKIKLFEKSHTFSYFLPKDYSYWKIGGRREDENYMKLTTFENTIWYRIHKKGYSENNLYKDFELPYGVNSFVDFSAEIVGLVTKSKVLPEKSYSIAGIIFSFLNDKKESVDKISFVWSSSEYPFKEYVWINPMPLKDSKDFHISFNVNDIVNNKNVKYIRVIFWTFGSDKYKTLTADLWIRNVELKLSKAK</sequence>
<dbReference type="AlphaFoldDB" id="A0A1M4V4D5"/>
<proteinExistence type="predicted"/>
<dbReference type="OrthoDB" id="49414at2"/>
<name>A0A1M4V4D5_MARH1</name>
<dbReference type="EMBL" id="FQUI01000009">
    <property type="protein sequence ID" value="SHE63752.1"/>
    <property type="molecule type" value="Genomic_DNA"/>
</dbReference>
<gene>
    <name evidence="1" type="ORF">SAMN02745164_00842</name>
</gene>
<dbReference type="STRING" id="1122195.SAMN02745164_00842"/>